<dbReference type="GO" id="GO:0097320">
    <property type="term" value="P:plasma membrane tubulation"/>
    <property type="evidence" value="ECO:0007669"/>
    <property type="project" value="TreeGrafter"/>
</dbReference>
<evidence type="ECO:0000313" key="1">
    <source>
        <dbReference type="EMBL" id="EMG47194.1"/>
    </source>
</evidence>
<dbReference type="HOGENOM" id="CLU_030036_0_0_1"/>
<dbReference type="Gene3D" id="1.20.1270.60">
    <property type="entry name" value="Arfaptin homology (AH) domain/BAR domain"/>
    <property type="match status" value="1"/>
</dbReference>
<gene>
    <name evidence="1" type="ORF">G210_2499</name>
</gene>
<dbReference type="OrthoDB" id="10255128at2759"/>
<dbReference type="OMA" id="HVHPKEM"/>
<accession>M3JXQ7</accession>
<dbReference type="GO" id="GO:0006897">
    <property type="term" value="P:endocytosis"/>
    <property type="evidence" value="ECO:0007669"/>
    <property type="project" value="InterPro"/>
</dbReference>
<protein>
    <recommendedName>
        <fullName evidence="3">BAR domain-containing protein</fullName>
    </recommendedName>
</protein>
<dbReference type="AlphaFoldDB" id="M3JXQ7"/>
<dbReference type="GO" id="GO:0043332">
    <property type="term" value="C:mating projection tip"/>
    <property type="evidence" value="ECO:0007669"/>
    <property type="project" value="TreeGrafter"/>
</dbReference>
<dbReference type="GO" id="GO:0031097">
    <property type="term" value="C:medial cortex"/>
    <property type="evidence" value="ECO:0007669"/>
    <property type="project" value="TreeGrafter"/>
</dbReference>
<name>M3JXQ7_CANMX</name>
<sequence>MVVDKLKNNITQLSTSIGTHIKDGYKYTESELTHLSYNIKDTVTFHKRDYDKDDELIEIYHHDLKQSMSGLKYIISQNHHLSKQFLPHMLSMNMKIVKNFINLIGPNSLYFDGINDYYHAFDDWQATQEIPHVHPKEMQFLNDSVNEELYNYLVTVENLKFNLEMQWEDHDESIKIRVGEMKKFLKKANKLISKRDRKRTDQDHLHRRIEKMKQKSVPFDEKDEAKLKKLEDEFETVNTTFTKYNKRCLELLPTIVSLLDEFIEGITKMILFQQLESYQLLSDTFEYFSVFYGFVEKAAPESYQQIIDEWEQSNTKTRLRIESFVGIIRDKNPELIDQEINDEDPSSKYYKFWRNMNNKIIEKKHIVKPKDKSSGIFNDTLEIDPLIAFATYDDPSMNLSETYHPHKYLSQDDVTIPPVTKTKGPELPPRSNMALVKKPEVYATPLAPISPSQMYIIPRDDIDDGSEDSVFLSDDNGTVDESVLSDTSSVSSVSSTPTTTYNNKETADVKLRKIYNGSKNDIKKAPITAKPVTNPALVVDNPITMTYKLSLL</sequence>
<dbReference type="GO" id="GO:0051666">
    <property type="term" value="P:actin cortical patch localization"/>
    <property type="evidence" value="ECO:0007669"/>
    <property type="project" value="InterPro"/>
</dbReference>
<evidence type="ECO:0000313" key="2">
    <source>
        <dbReference type="Proteomes" id="UP000011777"/>
    </source>
</evidence>
<dbReference type="STRING" id="1245528.M3JXQ7"/>
<dbReference type="PANTHER" id="PTHR47174">
    <property type="entry name" value="BRIDGING INTEGRATOR 3"/>
    <property type="match status" value="1"/>
</dbReference>
<dbReference type="InterPro" id="IPR027267">
    <property type="entry name" value="AH/BAR_dom_sf"/>
</dbReference>
<dbReference type="GO" id="GO:0008289">
    <property type="term" value="F:lipid binding"/>
    <property type="evidence" value="ECO:0007669"/>
    <property type="project" value="TreeGrafter"/>
</dbReference>
<dbReference type="EMBL" id="AOGT01001679">
    <property type="protein sequence ID" value="EMG47194.1"/>
    <property type="molecule type" value="Genomic_DNA"/>
</dbReference>
<dbReference type="CDD" id="cd07599">
    <property type="entry name" value="BAR_Rvs167p"/>
    <property type="match status" value="1"/>
</dbReference>
<dbReference type="SUPFAM" id="SSF103657">
    <property type="entry name" value="BAR/IMD domain-like"/>
    <property type="match status" value="1"/>
</dbReference>
<organism evidence="1 2">
    <name type="scientific">Candida maltosa (strain Xu316)</name>
    <name type="common">Yeast</name>
    <dbReference type="NCBI Taxonomy" id="1245528"/>
    <lineage>
        <taxon>Eukaryota</taxon>
        <taxon>Fungi</taxon>
        <taxon>Dikarya</taxon>
        <taxon>Ascomycota</taxon>
        <taxon>Saccharomycotina</taxon>
        <taxon>Pichiomycetes</taxon>
        <taxon>Debaryomycetaceae</taxon>
        <taxon>Candida/Lodderomyces clade</taxon>
        <taxon>Candida</taxon>
    </lineage>
</organism>
<dbReference type="PANTHER" id="PTHR47174:SF1">
    <property type="entry name" value="REDUCED VIABILITY UPON STARVATION PROTEIN 167"/>
    <property type="match status" value="1"/>
</dbReference>
<keyword evidence="2" id="KW-1185">Reference proteome</keyword>
<reference evidence="1 2" key="1">
    <citation type="submission" date="2013-02" db="EMBL/GenBank/DDBJ databases">
        <title>Genome sequence of Candida maltosa Xu316, a potential industrial strain for xylitol and ethanol production.</title>
        <authorList>
            <person name="Yu J."/>
            <person name="Wang Q."/>
            <person name="Geng X."/>
            <person name="Bao W."/>
            <person name="He P."/>
            <person name="Cai J."/>
        </authorList>
    </citation>
    <scope>NUCLEOTIDE SEQUENCE [LARGE SCALE GENOMIC DNA]</scope>
    <source>
        <strain evidence="2">Xu316</strain>
    </source>
</reference>
<dbReference type="GO" id="GO:1990528">
    <property type="term" value="C:Rvs161p-Rvs167p complex"/>
    <property type="evidence" value="ECO:0007669"/>
    <property type="project" value="TreeGrafter"/>
</dbReference>
<dbReference type="GO" id="GO:0030479">
    <property type="term" value="C:actin cortical patch"/>
    <property type="evidence" value="ECO:0007669"/>
    <property type="project" value="TreeGrafter"/>
</dbReference>
<proteinExistence type="predicted"/>
<dbReference type="InterPro" id="IPR046982">
    <property type="entry name" value="BIN3/RVS161-like"/>
</dbReference>
<comment type="caution">
    <text evidence="1">The sequence shown here is derived from an EMBL/GenBank/DDBJ whole genome shotgun (WGS) entry which is preliminary data.</text>
</comment>
<dbReference type="Proteomes" id="UP000011777">
    <property type="component" value="Unassembled WGS sequence"/>
</dbReference>
<evidence type="ECO:0008006" key="3">
    <source>
        <dbReference type="Google" id="ProtNLM"/>
    </source>
</evidence>
<dbReference type="eggNOG" id="ENOG502T2HC">
    <property type="taxonomic scope" value="Eukaryota"/>
</dbReference>